<dbReference type="RefSeq" id="WP_013163965.1">
    <property type="nucleotide sequence ID" value="NC_014216.1"/>
</dbReference>
<comment type="catalytic activity">
    <reaction evidence="8 10">
        <text>deamido-NAD(+) + NH4(+) + ATP = AMP + diphosphate + NAD(+) + H(+)</text>
        <dbReference type="Rhea" id="RHEA:21188"/>
        <dbReference type="ChEBI" id="CHEBI:15378"/>
        <dbReference type="ChEBI" id="CHEBI:28938"/>
        <dbReference type="ChEBI" id="CHEBI:30616"/>
        <dbReference type="ChEBI" id="CHEBI:33019"/>
        <dbReference type="ChEBI" id="CHEBI:57540"/>
        <dbReference type="ChEBI" id="CHEBI:58437"/>
        <dbReference type="ChEBI" id="CHEBI:456215"/>
        <dbReference type="EC" id="6.3.1.5"/>
    </reaction>
</comment>
<evidence type="ECO:0000256" key="6">
    <source>
        <dbReference type="ARBA" id="ARBA00022842"/>
    </source>
</evidence>
<dbReference type="KEGG" id="dak:DaAHT2_1750"/>
<dbReference type="NCBIfam" id="TIGR00552">
    <property type="entry name" value="nadE"/>
    <property type="match status" value="1"/>
</dbReference>
<dbReference type="AlphaFoldDB" id="D6Z4G6"/>
<dbReference type="eggNOG" id="COG0171">
    <property type="taxonomic scope" value="Bacteria"/>
</dbReference>
<dbReference type="HAMAP" id="MF_00193">
    <property type="entry name" value="NadE_ammonia_dep"/>
    <property type="match status" value="1"/>
</dbReference>
<organism evidence="12 13">
    <name type="scientific">Desulfurivibrio alkaliphilus (strain DSM 19089 / UNIQEM U267 / AHT2)</name>
    <dbReference type="NCBI Taxonomy" id="589865"/>
    <lineage>
        <taxon>Bacteria</taxon>
        <taxon>Pseudomonadati</taxon>
        <taxon>Thermodesulfobacteriota</taxon>
        <taxon>Desulfobulbia</taxon>
        <taxon>Desulfobulbales</taxon>
        <taxon>Desulfobulbaceae</taxon>
        <taxon>Desulfurivibrio</taxon>
    </lineage>
</organism>
<dbReference type="EMBL" id="CP001940">
    <property type="protein sequence ID" value="ADH86441.1"/>
    <property type="molecule type" value="Genomic_DNA"/>
</dbReference>
<dbReference type="NCBIfam" id="NF002048">
    <property type="entry name" value="PRK00876.1"/>
    <property type="match status" value="1"/>
</dbReference>
<dbReference type="GO" id="GO:0009435">
    <property type="term" value="P:NAD+ biosynthetic process"/>
    <property type="evidence" value="ECO:0007669"/>
    <property type="project" value="UniProtKB-UniRule"/>
</dbReference>
<dbReference type="PANTHER" id="PTHR23090">
    <property type="entry name" value="NH 3 /GLUTAMINE-DEPENDENT NAD + SYNTHETASE"/>
    <property type="match status" value="1"/>
</dbReference>
<gene>
    <name evidence="8" type="primary">nadE</name>
    <name evidence="12" type="ordered locus">DaAHT2_1750</name>
</gene>
<dbReference type="OrthoDB" id="9799210at2"/>
<dbReference type="HOGENOM" id="CLU_059327_0_0_7"/>
<dbReference type="GO" id="GO:0003952">
    <property type="term" value="F:NAD+ synthase (glutamine-hydrolyzing) activity"/>
    <property type="evidence" value="ECO:0007669"/>
    <property type="project" value="InterPro"/>
</dbReference>
<sequence length="336" mass="37324">MVEARLHDGVLKIDCAVETDRIAKWMIGVVGRDLRRRGVVVALSGGVDSSVCAALAVRALGAGKVYGLMLPERDSSPLSLKRGKQVADCLGIDYLVEDIGPTLDSLGCYLRRDEAIRRLFPEYGPGWKSKIAIAGGRDGSFNYFNLVVQTPGGELLEKRMPPREYLQIVAATNFKQRTRKMIEYFHADRLNYAVIGTPNRLEYDQGFFVKNGDGAADLKPIAHLYKTQVYALASHLRIPEEISSAAPTTDTYSLEQGQDEFYFSLSYDKMDVALWSFNHGVSEEALASHLGLSPQQAAFVYKDIVAKRTATRYLHAPAKLMEPIMEPIYEPAMPAR</sequence>
<evidence type="ECO:0000256" key="10">
    <source>
        <dbReference type="RuleBase" id="RU003812"/>
    </source>
</evidence>
<dbReference type="InterPro" id="IPR022310">
    <property type="entry name" value="NAD/GMP_synthase"/>
</dbReference>
<feature type="binding site" description="in other chain" evidence="8">
    <location>
        <position position="210"/>
    </location>
    <ligand>
        <name>deamido-NAD(+)</name>
        <dbReference type="ChEBI" id="CHEBI:58437"/>
        <note>ligand shared between two neighboring subunits</note>
    </ligand>
</feature>
<keyword evidence="3 8" id="KW-0479">Metal-binding</keyword>
<evidence type="ECO:0000256" key="1">
    <source>
        <dbReference type="ARBA" id="ARBA00005859"/>
    </source>
</evidence>
<comment type="pathway">
    <text evidence="8">Cofactor biosynthesis; NAD(+) biosynthesis; NAD(+) from deamido-NAD(+) (ammonia route): step 1/1.</text>
</comment>
<dbReference type="InterPro" id="IPR022926">
    <property type="entry name" value="NH(3)-dep_NAD(+)_synth"/>
</dbReference>
<evidence type="ECO:0000256" key="9">
    <source>
        <dbReference type="RuleBase" id="RU003811"/>
    </source>
</evidence>
<dbReference type="GO" id="GO:0004359">
    <property type="term" value="F:glutaminase activity"/>
    <property type="evidence" value="ECO:0007669"/>
    <property type="project" value="InterPro"/>
</dbReference>
<keyword evidence="4 8" id="KW-0547">Nucleotide-binding</keyword>
<evidence type="ECO:0000256" key="8">
    <source>
        <dbReference type="HAMAP-Rule" id="MF_00193"/>
    </source>
</evidence>
<feature type="domain" description="NAD/GMP synthase" evidence="11">
    <location>
        <begin position="35"/>
        <end position="106"/>
    </location>
</feature>
<dbReference type="PANTHER" id="PTHR23090:SF9">
    <property type="entry name" value="GLUTAMINE-DEPENDENT NAD(+) SYNTHETASE"/>
    <property type="match status" value="1"/>
</dbReference>
<protein>
    <recommendedName>
        <fullName evidence="8 10">NH(3)-dependent NAD(+) synthetase</fullName>
        <ecNumber evidence="8 10">6.3.1.5</ecNumber>
    </recommendedName>
</protein>
<feature type="binding site" evidence="8">
    <location>
        <position position="217"/>
    </location>
    <ligand>
        <name>deamido-NAD(+)</name>
        <dbReference type="ChEBI" id="CHEBI:58437"/>
        <note>ligand shared between two neighboring subunits</note>
    </ligand>
</feature>
<keyword evidence="5 8" id="KW-0067">ATP-binding</keyword>
<evidence type="ECO:0000313" key="13">
    <source>
        <dbReference type="Proteomes" id="UP000001508"/>
    </source>
</evidence>
<dbReference type="UniPathway" id="UPA00253">
    <property type="reaction ID" value="UER00333"/>
</dbReference>
<evidence type="ECO:0000313" key="12">
    <source>
        <dbReference type="EMBL" id="ADH86441.1"/>
    </source>
</evidence>
<feature type="binding site" evidence="8">
    <location>
        <position position="48"/>
    </location>
    <ligand>
        <name>Mg(2+)</name>
        <dbReference type="ChEBI" id="CHEBI:18420"/>
    </ligand>
</feature>
<evidence type="ECO:0000256" key="5">
    <source>
        <dbReference type="ARBA" id="ARBA00022840"/>
    </source>
</evidence>
<evidence type="ECO:0000256" key="4">
    <source>
        <dbReference type="ARBA" id="ARBA00022741"/>
    </source>
</evidence>
<feature type="binding site" evidence="8">
    <location>
        <position position="226"/>
    </location>
    <ligand>
        <name>ATP</name>
        <dbReference type="ChEBI" id="CHEBI:30616"/>
    </ligand>
</feature>
<feature type="binding site" evidence="8">
    <location>
        <position position="202"/>
    </location>
    <ligand>
        <name>Mg(2+)</name>
        <dbReference type="ChEBI" id="CHEBI:18420"/>
    </ligand>
</feature>
<dbReference type="InterPro" id="IPR003694">
    <property type="entry name" value="NAD_synthase"/>
</dbReference>
<dbReference type="EC" id="6.3.1.5" evidence="8 10"/>
<comment type="subunit">
    <text evidence="8">Homodimer.</text>
</comment>
<dbReference type="InterPro" id="IPR014729">
    <property type="entry name" value="Rossmann-like_a/b/a_fold"/>
</dbReference>
<keyword evidence="7 8" id="KW-0520">NAD</keyword>
<feature type="binding site" description="in other chain" evidence="8">
    <location>
        <position position="177"/>
    </location>
    <ligand>
        <name>deamido-NAD(+)</name>
        <dbReference type="ChEBI" id="CHEBI:58437"/>
        <note>ligand shared between two neighboring subunits</note>
    </ligand>
</feature>
<feature type="binding site" evidence="8">
    <location>
        <begin position="42"/>
        <end position="49"/>
    </location>
    <ligand>
        <name>ATP</name>
        <dbReference type="ChEBI" id="CHEBI:30616"/>
    </ligand>
</feature>
<dbReference type="CDD" id="cd00553">
    <property type="entry name" value="NAD_synthase"/>
    <property type="match status" value="1"/>
</dbReference>
<dbReference type="GO" id="GO:0008795">
    <property type="term" value="F:NAD+ synthase activity"/>
    <property type="evidence" value="ECO:0007669"/>
    <property type="project" value="UniProtKB-UniRule"/>
</dbReference>
<dbReference type="InParanoid" id="D6Z4G6"/>
<accession>D6Z4G6</accession>
<dbReference type="GO" id="GO:0046872">
    <property type="term" value="F:metal ion binding"/>
    <property type="evidence" value="ECO:0007669"/>
    <property type="project" value="UniProtKB-KW"/>
</dbReference>
<dbReference type="GO" id="GO:0005524">
    <property type="term" value="F:ATP binding"/>
    <property type="evidence" value="ECO:0007669"/>
    <property type="project" value="UniProtKB-UniRule"/>
</dbReference>
<dbReference type="GO" id="GO:0005737">
    <property type="term" value="C:cytoplasm"/>
    <property type="evidence" value="ECO:0007669"/>
    <property type="project" value="InterPro"/>
</dbReference>
<dbReference type="SUPFAM" id="SSF52402">
    <property type="entry name" value="Adenine nucleotide alpha hydrolases-like"/>
    <property type="match status" value="1"/>
</dbReference>
<evidence type="ECO:0000259" key="11">
    <source>
        <dbReference type="Pfam" id="PF02540"/>
    </source>
</evidence>
<dbReference type="Proteomes" id="UP000001508">
    <property type="component" value="Chromosome"/>
</dbReference>
<feature type="domain" description="NAD/GMP synthase" evidence="11">
    <location>
        <begin position="168"/>
        <end position="302"/>
    </location>
</feature>
<feature type="binding site" evidence="8">
    <location>
        <position position="197"/>
    </location>
    <ligand>
        <name>ATP</name>
        <dbReference type="ChEBI" id="CHEBI:30616"/>
    </ligand>
</feature>
<feature type="binding site" evidence="8">
    <location>
        <position position="248"/>
    </location>
    <ligand>
        <name>ATP</name>
        <dbReference type="ChEBI" id="CHEBI:30616"/>
    </ligand>
</feature>
<evidence type="ECO:0000256" key="7">
    <source>
        <dbReference type="ARBA" id="ARBA00023027"/>
    </source>
</evidence>
<dbReference type="Gene3D" id="3.40.50.620">
    <property type="entry name" value="HUPs"/>
    <property type="match status" value="1"/>
</dbReference>
<evidence type="ECO:0000256" key="3">
    <source>
        <dbReference type="ARBA" id="ARBA00022723"/>
    </source>
</evidence>
<reference evidence="13" key="1">
    <citation type="submission" date="2010-02" db="EMBL/GenBank/DDBJ databases">
        <title>Complete sequence of Desulfurivibrio alkaliphilus AHT2.</title>
        <authorList>
            <consortium name="US DOE Joint Genome Institute"/>
            <person name="Pitluck S."/>
            <person name="Chertkov O."/>
            <person name="Detter J.C."/>
            <person name="Han C."/>
            <person name="Tapia R."/>
            <person name="Larimer F."/>
            <person name="Land M."/>
            <person name="Hauser L."/>
            <person name="Kyrpides N."/>
            <person name="Mikhailova N."/>
            <person name="Sorokin D.Y."/>
            <person name="Muyzer G."/>
            <person name="Woyke T."/>
        </authorList>
    </citation>
    <scope>NUCLEOTIDE SEQUENCE [LARGE SCALE GENOMIC DNA]</scope>
    <source>
        <strain evidence="13">DSM 19089 / UNIQEM U267 / AHT2</strain>
    </source>
</reference>
<dbReference type="STRING" id="589865.DaAHT2_1750"/>
<comment type="function">
    <text evidence="8">Catalyzes the ATP-dependent amidation of deamido-NAD to form NAD. Uses ammonia as a nitrogen source.</text>
</comment>
<proteinExistence type="inferred from homology"/>
<comment type="similarity">
    <text evidence="1 8 9">Belongs to the NAD synthetase family.</text>
</comment>
<name>D6Z4G6_DESAT</name>
<dbReference type="Pfam" id="PF02540">
    <property type="entry name" value="NAD_synthase"/>
    <property type="match status" value="2"/>
</dbReference>
<keyword evidence="13" id="KW-1185">Reference proteome</keyword>
<comment type="caution">
    <text evidence="8">Lacks conserved residue(s) required for the propagation of feature annotation.</text>
</comment>
<keyword evidence="6 8" id="KW-0460">Magnesium</keyword>
<evidence type="ECO:0000256" key="2">
    <source>
        <dbReference type="ARBA" id="ARBA00022598"/>
    </source>
</evidence>
<keyword evidence="2 8" id="KW-0436">Ligase</keyword>